<evidence type="ECO:0000256" key="1">
    <source>
        <dbReference type="SAM" id="MobiDB-lite"/>
    </source>
</evidence>
<reference evidence="2 3" key="1">
    <citation type="submission" date="2023-01" db="EMBL/GenBank/DDBJ databases">
        <title>Analysis of 21 Apiospora genomes using comparative genomics revels a genus with tremendous synthesis potential of carbohydrate active enzymes and secondary metabolites.</title>
        <authorList>
            <person name="Sorensen T."/>
        </authorList>
    </citation>
    <scope>NUCLEOTIDE SEQUENCE [LARGE SCALE GENOMIC DNA]</scope>
    <source>
        <strain evidence="2 3">CBS 20057</strain>
    </source>
</reference>
<evidence type="ECO:0000313" key="2">
    <source>
        <dbReference type="EMBL" id="KAK8009312.1"/>
    </source>
</evidence>
<accession>A0ABR1RFA1</accession>
<feature type="compositionally biased region" description="Basic and acidic residues" evidence="1">
    <location>
        <begin position="88"/>
        <end position="98"/>
    </location>
</feature>
<sequence length="286" mass="31761">MAFQSTSRAADVGKVMADGRVNYGGLRESIHNRPNAHKQSTRGGGSNANNRAAVIGKVMENGRTNHGGLLDSIHNRPDALQSTSRAGDIGKVKADGRVNHGGLSSNIHNRPNAPNQSTRGRRNEPNRGLGVAKAPPRRNKIETSGDHYTLELDRRNELWSGMNLKAPAAYPGCESWAIPYPAGYKFEDLVFPGYSGTCLFLDERWVRLALRTHRDPDGKELAKDLLVTPSNPFIDLRDVRLRNAMADAWWKVGRWVARVSKGERLPLIQYLEAEAKLELEQKLQRV</sequence>
<gene>
    <name evidence="2" type="ORF">PG991_011863</name>
</gene>
<dbReference type="EMBL" id="JAQQWI010000016">
    <property type="protein sequence ID" value="KAK8009312.1"/>
    <property type="molecule type" value="Genomic_DNA"/>
</dbReference>
<evidence type="ECO:0000313" key="3">
    <source>
        <dbReference type="Proteomes" id="UP001396898"/>
    </source>
</evidence>
<proteinExistence type="predicted"/>
<feature type="region of interest" description="Disordered" evidence="1">
    <location>
        <begin position="79"/>
        <end position="142"/>
    </location>
</feature>
<keyword evidence="3" id="KW-1185">Reference proteome</keyword>
<feature type="compositionally biased region" description="Polar residues" evidence="1">
    <location>
        <begin position="102"/>
        <end position="118"/>
    </location>
</feature>
<name>A0ABR1RFA1_9PEZI</name>
<dbReference type="Proteomes" id="UP001396898">
    <property type="component" value="Unassembled WGS sequence"/>
</dbReference>
<comment type="caution">
    <text evidence="2">The sequence shown here is derived from an EMBL/GenBank/DDBJ whole genome shotgun (WGS) entry which is preliminary data.</text>
</comment>
<organism evidence="2 3">
    <name type="scientific">Apiospora marii</name>
    <dbReference type="NCBI Taxonomy" id="335849"/>
    <lineage>
        <taxon>Eukaryota</taxon>
        <taxon>Fungi</taxon>
        <taxon>Dikarya</taxon>
        <taxon>Ascomycota</taxon>
        <taxon>Pezizomycotina</taxon>
        <taxon>Sordariomycetes</taxon>
        <taxon>Xylariomycetidae</taxon>
        <taxon>Amphisphaeriales</taxon>
        <taxon>Apiosporaceae</taxon>
        <taxon>Apiospora</taxon>
    </lineage>
</organism>
<feature type="region of interest" description="Disordered" evidence="1">
    <location>
        <begin position="27"/>
        <end position="49"/>
    </location>
</feature>
<protein>
    <submittedName>
        <fullName evidence="2">Uncharacterized protein</fullName>
    </submittedName>
</protein>